<keyword evidence="9" id="KW-1185">Reference proteome</keyword>
<dbReference type="Gene3D" id="1.10.8.430">
    <property type="entry name" value="Helical domain of apoptotic protease-activating factors"/>
    <property type="match status" value="1"/>
</dbReference>
<dbReference type="AlphaFoldDB" id="A0AAN9PZC4"/>
<gene>
    <name evidence="8" type="ORF">RJT34_00561</name>
</gene>
<sequence>MLNKFAFPIWIKENNTIKAGVEGENAVKVWVKEVREAAFRIEDIADEYMIYVGQQRGASGCAALLRKIAHFIKTPMPRHQIASEIQDIKLFVREIRERSERYNLQNQPSFEQGPNSSGRNQNVNWHDPRMASLYIEDAELVGFQAPKNKLIGWLVEGPEECIVFSVVGMGGQGKTTLANKVFKNQKVVGHFDCHAWITVSQSYSVEGLLRDILSKLCKQKREDPPHNLYEMDRDSLIQAVQSYLVQKRYIVVFDDVWDVQFWDKIKFALVDDKKGSRILITTRNMEVVMSCKNSSFSQVHELQPLTHEQSLDLFYKKAFSSDYNGCCPNALANVSSDIVRKCKGLPLAIVVIGRLLSCKNKNPSEWERFNHNLSLELEKDSRLSSITKVLGFSYDDLPHYLKSCLLYLGMYPEDYEVRSKRLIQQWIAEGFVKHEMGSTLEDVAEQYLMELVHRNLCLEAESSNSDSLFSTTLIPFLFPPSMQKVQRKEIWQTTSRLFRLFSKQIINQRNVLPF</sequence>
<evidence type="ECO:0000259" key="5">
    <source>
        <dbReference type="Pfam" id="PF00931"/>
    </source>
</evidence>
<dbReference type="Gene3D" id="1.20.5.4130">
    <property type="match status" value="1"/>
</dbReference>
<protein>
    <recommendedName>
        <fullName evidence="10">NB-ARC domain-containing protein</fullName>
    </recommendedName>
</protein>
<evidence type="ECO:0000256" key="4">
    <source>
        <dbReference type="SAM" id="MobiDB-lite"/>
    </source>
</evidence>
<dbReference type="InterPro" id="IPR042197">
    <property type="entry name" value="Apaf_helical"/>
</dbReference>
<dbReference type="FunFam" id="3.40.50.300:FF:001091">
    <property type="entry name" value="Probable disease resistance protein At1g61300"/>
    <property type="match status" value="1"/>
</dbReference>
<dbReference type="InterPro" id="IPR044974">
    <property type="entry name" value="Disease_R_plants"/>
</dbReference>
<dbReference type="PANTHER" id="PTHR23155:SF1052">
    <property type="entry name" value="DISEASE RESISTANCE PROTEIN RPM1"/>
    <property type="match status" value="1"/>
</dbReference>
<dbReference type="Gene3D" id="1.10.10.10">
    <property type="entry name" value="Winged helix-like DNA-binding domain superfamily/Winged helix DNA-binding domain"/>
    <property type="match status" value="1"/>
</dbReference>
<dbReference type="GO" id="GO:0043531">
    <property type="term" value="F:ADP binding"/>
    <property type="evidence" value="ECO:0007669"/>
    <property type="project" value="InterPro"/>
</dbReference>
<feature type="domain" description="NB-ARC" evidence="5">
    <location>
        <begin position="144"/>
        <end position="321"/>
    </location>
</feature>
<dbReference type="EMBL" id="JAYKXN010000001">
    <property type="protein sequence ID" value="KAK7316821.1"/>
    <property type="molecule type" value="Genomic_DNA"/>
</dbReference>
<dbReference type="Pfam" id="PF23559">
    <property type="entry name" value="WHD_DRP"/>
    <property type="match status" value="1"/>
</dbReference>
<dbReference type="InterPro" id="IPR036388">
    <property type="entry name" value="WH-like_DNA-bd_sf"/>
</dbReference>
<comment type="caution">
    <text evidence="8">The sequence shown here is derived from an EMBL/GenBank/DDBJ whole genome shotgun (WGS) entry which is preliminary data.</text>
</comment>
<name>A0AAN9PZC4_CLITE</name>
<reference evidence="8 9" key="1">
    <citation type="submission" date="2024-01" db="EMBL/GenBank/DDBJ databases">
        <title>The genomes of 5 underutilized Papilionoideae crops provide insights into root nodulation and disease resistance.</title>
        <authorList>
            <person name="Yuan L."/>
        </authorList>
    </citation>
    <scope>NUCLEOTIDE SEQUENCE [LARGE SCALE GENOMIC DNA]</scope>
    <source>
        <strain evidence="8">LY-2023</strain>
        <tissue evidence="8">Leaf</tissue>
    </source>
</reference>
<evidence type="ECO:0000256" key="1">
    <source>
        <dbReference type="ARBA" id="ARBA00022737"/>
    </source>
</evidence>
<dbReference type="InterPro" id="IPR002182">
    <property type="entry name" value="NB-ARC"/>
</dbReference>
<evidence type="ECO:0000256" key="3">
    <source>
        <dbReference type="ARBA" id="ARBA00022821"/>
    </source>
</evidence>
<feature type="region of interest" description="Disordered" evidence="4">
    <location>
        <begin position="103"/>
        <end position="122"/>
    </location>
</feature>
<feature type="domain" description="Disease resistance protein winged helix" evidence="7">
    <location>
        <begin position="410"/>
        <end position="462"/>
    </location>
</feature>
<dbReference type="InterPro" id="IPR058922">
    <property type="entry name" value="WHD_DRP"/>
</dbReference>
<evidence type="ECO:0000259" key="7">
    <source>
        <dbReference type="Pfam" id="PF23559"/>
    </source>
</evidence>
<dbReference type="InterPro" id="IPR027417">
    <property type="entry name" value="P-loop_NTPase"/>
</dbReference>
<evidence type="ECO:0000313" key="8">
    <source>
        <dbReference type="EMBL" id="KAK7316821.1"/>
    </source>
</evidence>
<dbReference type="PANTHER" id="PTHR23155">
    <property type="entry name" value="DISEASE RESISTANCE PROTEIN RP"/>
    <property type="match status" value="1"/>
</dbReference>
<evidence type="ECO:0008006" key="10">
    <source>
        <dbReference type="Google" id="ProtNLM"/>
    </source>
</evidence>
<evidence type="ECO:0000313" key="9">
    <source>
        <dbReference type="Proteomes" id="UP001359559"/>
    </source>
</evidence>
<evidence type="ECO:0000256" key="2">
    <source>
        <dbReference type="ARBA" id="ARBA00022741"/>
    </source>
</evidence>
<organism evidence="8 9">
    <name type="scientific">Clitoria ternatea</name>
    <name type="common">Butterfly pea</name>
    <dbReference type="NCBI Taxonomy" id="43366"/>
    <lineage>
        <taxon>Eukaryota</taxon>
        <taxon>Viridiplantae</taxon>
        <taxon>Streptophyta</taxon>
        <taxon>Embryophyta</taxon>
        <taxon>Tracheophyta</taxon>
        <taxon>Spermatophyta</taxon>
        <taxon>Magnoliopsida</taxon>
        <taxon>eudicotyledons</taxon>
        <taxon>Gunneridae</taxon>
        <taxon>Pentapetalae</taxon>
        <taxon>rosids</taxon>
        <taxon>fabids</taxon>
        <taxon>Fabales</taxon>
        <taxon>Fabaceae</taxon>
        <taxon>Papilionoideae</taxon>
        <taxon>50 kb inversion clade</taxon>
        <taxon>NPAAA clade</taxon>
        <taxon>indigoferoid/millettioid clade</taxon>
        <taxon>Phaseoleae</taxon>
        <taxon>Clitoria</taxon>
    </lineage>
</organism>
<evidence type="ECO:0000259" key="6">
    <source>
        <dbReference type="Pfam" id="PF18052"/>
    </source>
</evidence>
<dbReference type="GO" id="GO:0098542">
    <property type="term" value="P:defense response to other organism"/>
    <property type="evidence" value="ECO:0007669"/>
    <property type="project" value="TreeGrafter"/>
</dbReference>
<dbReference type="CDD" id="cd14798">
    <property type="entry name" value="RX-CC_like"/>
    <property type="match status" value="1"/>
</dbReference>
<feature type="domain" description="Disease resistance N-terminal" evidence="6">
    <location>
        <begin position="23"/>
        <end position="57"/>
    </location>
</feature>
<dbReference type="InterPro" id="IPR038005">
    <property type="entry name" value="RX-like_CC"/>
</dbReference>
<dbReference type="Proteomes" id="UP001359559">
    <property type="component" value="Unassembled WGS sequence"/>
</dbReference>
<dbReference type="Gene3D" id="3.40.50.300">
    <property type="entry name" value="P-loop containing nucleotide triphosphate hydrolases"/>
    <property type="match status" value="1"/>
</dbReference>
<keyword evidence="1" id="KW-0677">Repeat</keyword>
<dbReference type="Pfam" id="PF18052">
    <property type="entry name" value="Rx_N"/>
    <property type="match status" value="1"/>
</dbReference>
<dbReference type="FunFam" id="1.10.10.10:FF:000322">
    <property type="entry name" value="Probable disease resistance protein At1g63360"/>
    <property type="match status" value="1"/>
</dbReference>
<keyword evidence="3" id="KW-0611">Plant defense</keyword>
<dbReference type="Pfam" id="PF00931">
    <property type="entry name" value="NB-ARC"/>
    <property type="match status" value="1"/>
</dbReference>
<dbReference type="InterPro" id="IPR041118">
    <property type="entry name" value="Rx_N"/>
</dbReference>
<accession>A0AAN9PZC4</accession>
<proteinExistence type="predicted"/>
<dbReference type="SUPFAM" id="SSF52540">
    <property type="entry name" value="P-loop containing nucleoside triphosphate hydrolases"/>
    <property type="match status" value="1"/>
</dbReference>
<dbReference type="PRINTS" id="PR00364">
    <property type="entry name" value="DISEASERSIST"/>
</dbReference>
<keyword evidence="2" id="KW-0547">Nucleotide-binding</keyword>